<feature type="transmembrane region" description="Helical" evidence="1">
    <location>
        <begin position="12"/>
        <end position="34"/>
    </location>
</feature>
<dbReference type="AlphaFoldDB" id="A0A371XDB6"/>
<keyword evidence="1" id="KW-1133">Transmembrane helix</keyword>
<feature type="transmembrane region" description="Helical" evidence="1">
    <location>
        <begin position="210"/>
        <end position="228"/>
    </location>
</feature>
<feature type="transmembrane region" description="Helical" evidence="1">
    <location>
        <begin position="150"/>
        <end position="167"/>
    </location>
</feature>
<feature type="transmembrane region" description="Helical" evidence="1">
    <location>
        <begin position="95"/>
        <end position="117"/>
    </location>
</feature>
<feature type="transmembrane region" description="Helical" evidence="1">
    <location>
        <begin position="264"/>
        <end position="282"/>
    </location>
</feature>
<dbReference type="EMBL" id="QURN01000008">
    <property type="protein sequence ID" value="RFC67215.1"/>
    <property type="molecule type" value="Genomic_DNA"/>
</dbReference>
<evidence type="ECO:0000256" key="1">
    <source>
        <dbReference type="SAM" id="Phobius"/>
    </source>
</evidence>
<dbReference type="Pfam" id="PF00892">
    <property type="entry name" value="EamA"/>
    <property type="match status" value="2"/>
</dbReference>
<evidence type="ECO:0000313" key="4">
    <source>
        <dbReference type="Proteomes" id="UP000262379"/>
    </source>
</evidence>
<dbReference type="GO" id="GO:0016020">
    <property type="term" value="C:membrane"/>
    <property type="evidence" value="ECO:0007669"/>
    <property type="project" value="InterPro"/>
</dbReference>
<evidence type="ECO:0000313" key="3">
    <source>
        <dbReference type="EMBL" id="RFC67215.1"/>
    </source>
</evidence>
<evidence type="ECO:0000259" key="2">
    <source>
        <dbReference type="Pfam" id="PF00892"/>
    </source>
</evidence>
<dbReference type="RefSeq" id="WP_116624089.1">
    <property type="nucleotide sequence ID" value="NZ_QURN01000008.1"/>
</dbReference>
<keyword evidence="4" id="KW-1185">Reference proteome</keyword>
<protein>
    <submittedName>
        <fullName evidence="3">DMT family transporter</fullName>
    </submittedName>
</protein>
<dbReference type="PANTHER" id="PTHR22911">
    <property type="entry name" value="ACYL-MALONYL CONDENSING ENZYME-RELATED"/>
    <property type="match status" value="1"/>
</dbReference>
<proteinExistence type="predicted"/>
<feature type="transmembrane region" description="Helical" evidence="1">
    <location>
        <begin position="71"/>
        <end position="89"/>
    </location>
</feature>
<sequence>MALTHNQRGALFMVISQIAFIINDTLTKIVAAHLGVGQIMAVRGLFASTIIVLLVWRLGHMRPMSLTLKPVILLRMLGEMGATVAYLIALSHLPIANVSALFQSLPLVVTMSAALFFGEKVGPRRWLAITAGFIGILLIVRPGLEGFSTYSIYVIICVFCCALRDLATRRVPDHVPSMFISMLTAVAVTICGVLIIPFSGGWAPMATPDLAALLGAAIILLTGYQFVIQAMRVGDISFVAPFRYTNLLWAIGIGILVFGDLPDLPMIIGSAIVVASGIYSLYRERVVGRGRPIAESTASAIAADGV</sequence>
<dbReference type="SUPFAM" id="SSF103481">
    <property type="entry name" value="Multidrug resistance efflux transporter EmrE"/>
    <property type="match status" value="2"/>
</dbReference>
<keyword evidence="1" id="KW-0812">Transmembrane</keyword>
<feature type="transmembrane region" description="Helical" evidence="1">
    <location>
        <begin position="179"/>
        <end position="198"/>
    </location>
</feature>
<feature type="domain" description="EamA" evidence="2">
    <location>
        <begin position="8"/>
        <end position="140"/>
    </location>
</feature>
<name>A0A371XDB6_9HYPH</name>
<dbReference type="Gene3D" id="1.10.3730.20">
    <property type="match status" value="1"/>
</dbReference>
<gene>
    <name evidence="3" type="ORF">DY251_11665</name>
</gene>
<feature type="transmembrane region" description="Helical" evidence="1">
    <location>
        <begin position="126"/>
        <end position="144"/>
    </location>
</feature>
<feature type="domain" description="EamA" evidence="2">
    <location>
        <begin position="152"/>
        <end position="276"/>
    </location>
</feature>
<feature type="transmembrane region" description="Helical" evidence="1">
    <location>
        <begin position="40"/>
        <end position="59"/>
    </location>
</feature>
<feature type="transmembrane region" description="Helical" evidence="1">
    <location>
        <begin position="240"/>
        <end position="258"/>
    </location>
</feature>
<comment type="caution">
    <text evidence="3">The sequence shown here is derived from an EMBL/GenBank/DDBJ whole genome shotgun (WGS) entry which is preliminary data.</text>
</comment>
<accession>A0A371XDB6</accession>
<keyword evidence="1" id="KW-0472">Membrane</keyword>
<dbReference type="InterPro" id="IPR000620">
    <property type="entry name" value="EamA_dom"/>
</dbReference>
<reference evidence="4" key="1">
    <citation type="submission" date="2018-08" db="EMBL/GenBank/DDBJ databases">
        <authorList>
            <person name="Im W.T."/>
        </authorList>
    </citation>
    <scope>NUCLEOTIDE SEQUENCE [LARGE SCALE GENOMIC DNA]</scope>
    <source>
        <strain evidence="4">LA-28</strain>
    </source>
</reference>
<dbReference type="PANTHER" id="PTHR22911:SF135">
    <property type="entry name" value="BLR4310 PROTEIN"/>
    <property type="match status" value="1"/>
</dbReference>
<organism evidence="3 4">
    <name type="scientific">Mesorhizobium denitrificans</name>
    <dbReference type="NCBI Taxonomy" id="2294114"/>
    <lineage>
        <taxon>Bacteria</taxon>
        <taxon>Pseudomonadati</taxon>
        <taxon>Pseudomonadota</taxon>
        <taxon>Alphaproteobacteria</taxon>
        <taxon>Hyphomicrobiales</taxon>
        <taxon>Phyllobacteriaceae</taxon>
        <taxon>Mesorhizobium</taxon>
    </lineage>
</organism>
<dbReference type="InterPro" id="IPR037185">
    <property type="entry name" value="EmrE-like"/>
</dbReference>
<dbReference type="Proteomes" id="UP000262379">
    <property type="component" value="Unassembled WGS sequence"/>
</dbReference>